<dbReference type="InterPro" id="IPR002347">
    <property type="entry name" value="SDR_fam"/>
</dbReference>
<dbReference type="SUPFAM" id="SSF51735">
    <property type="entry name" value="NAD(P)-binding Rossmann-fold domains"/>
    <property type="match status" value="1"/>
</dbReference>
<proteinExistence type="inferred from homology"/>
<name>A0A6S6TYF6_9BACT</name>
<reference evidence="5" key="1">
    <citation type="submission" date="2020-01" db="EMBL/GenBank/DDBJ databases">
        <authorList>
            <person name="Meier V. D."/>
            <person name="Meier V D."/>
        </authorList>
    </citation>
    <scope>NUCLEOTIDE SEQUENCE</scope>
    <source>
        <strain evidence="5">HLG_WM_MAG_10</strain>
    </source>
</reference>
<dbReference type="PANTHER" id="PTHR44196:SF1">
    <property type="entry name" value="DEHYDROGENASE_REDUCTASE SDR FAMILY MEMBER 7B"/>
    <property type="match status" value="1"/>
</dbReference>
<dbReference type="PROSITE" id="PS00061">
    <property type="entry name" value="ADH_SHORT"/>
    <property type="match status" value="1"/>
</dbReference>
<dbReference type="GO" id="GO:0016491">
    <property type="term" value="F:oxidoreductase activity"/>
    <property type="evidence" value="ECO:0007669"/>
    <property type="project" value="UniProtKB-KW"/>
</dbReference>
<dbReference type="InterPro" id="IPR057326">
    <property type="entry name" value="KR_dom"/>
</dbReference>
<dbReference type="Pfam" id="PF00106">
    <property type="entry name" value="adh_short"/>
    <property type="match status" value="1"/>
</dbReference>
<evidence type="ECO:0000256" key="3">
    <source>
        <dbReference type="RuleBase" id="RU000363"/>
    </source>
</evidence>
<feature type="domain" description="Ketoreductase" evidence="4">
    <location>
        <begin position="8"/>
        <end position="193"/>
    </location>
</feature>
<evidence type="ECO:0000256" key="1">
    <source>
        <dbReference type="ARBA" id="ARBA00006484"/>
    </source>
</evidence>
<sequence length="269" mass="29915">MKRDFKNKVLVVTGASGNLGSAICKQFARVGMKIVALDINQSSLELLQVQLKKDGVEILPIVCDITDKSSCTLVMNKVVKHWGRIDALVNNAGITHIERYTEMDKEKDITRRVMEVNFFGAVNCTQACLGQIRKNKGFIVNISSVAGFAPLLGRTAYAASKHALHGFFESLGSELKAEGVHCLMVCPSFIQAPPETKNASSEKNSIYQDKKIVGKTVSVNEIAQDIYLYCQKNKPLLVSGKMGKMSYWLHRFLPRVYERVMIKNLKGEV</sequence>
<dbReference type="Gene3D" id="3.40.50.720">
    <property type="entry name" value="NAD(P)-binding Rossmann-like Domain"/>
    <property type="match status" value="1"/>
</dbReference>
<dbReference type="InterPro" id="IPR036291">
    <property type="entry name" value="NAD(P)-bd_dom_sf"/>
</dbReference>
<comment type="similarity">
    <text evidence="1 3">Belongs to the short-chain dehydrogenases/reductases (SDR) family.</text>
</comment>
<dbReference type="GO" id="GO:0016020">
    <property type="term" value="C:membrane"/>
    <property type="evidence" value="ECO:0007669"/>
    <property type="project" value="TreeGrafter"/>
</dbReference>
<dbReference type="NCBIfam" id="NF004825">
    <property type="entry name" value="PRK06181.1"/>
    <property type="match status" value="1"/>
</dbReference>
<evidence type="ECO:0000259" key="4">
    <source>
        <dbReference type="SMART" id="SM00822"/>
    </source>
</evidence>
<dbReference type="CDD" id="cd05233">
    <property type="entry name" value="SDR_c"/>
    <property type="match status" value="1"/>
</dbReference>
<organism evidence="5">
    <name type="scientific">uncultured Aureispira sp</name>
    <dbReference type="NCBI Taxonomy" id="1331704"/>
    <lineage>
        <taxon>Bacteria</taxon>
        <taxon>Pseudomonadati</taxon>
        <taxon>Bacteroidota</taxon>
        <taxon>Saprospiria</taxon>
        <taxon>Saprospirales</taxon>
        <taxon>Saprospiraceae</taxon>
        <taxon>Aureispira</taxon>
        <taxon>environmental samples</taxon>
    </lineage>
</organism>
<dbReference type="PANTHER" id="PTHR44196">
    <property type="entry name" value="DEHYDROGENASE/REDUCTASE SDR FAMILY MEMBER 7B"/>
    <property type="match status" value="1"/>
</dbReference>
<dbReference type="EMBL" id="CACVAQ010000275">
    <property type="protein sequence ID" value="CAA6819559.1"/>
    <property type="molecule type" value="Genomic_DNA"/>
</dbReference>
<accession>A0A6S6TYF6</accession>
<evidence type="ECO:0000313" key="5">
    <source>
        <dbReference type="EMBL" id="CAA6819559.1"/>
    </source>
</evidence>
<dbReference type="PRINTS" id="PR00081">
    <property type="entry name" value="GDHRDH"/>
</dbReference>
<dbReference type="PRINTS" id="PR00080">
    <property type="entry name" value="SDRFAMILY"/>
</dbReference>
<dbReference type="SMART" id="SM00822">
    <property type="entry name" value="PKS_KR"/>
    <property type="match status" value="1"/>
</dbReference>
<dbReference type="InterPro" id="IPR020904">
    <property type="entry name" value="Sc_DH/Rdtase_CS"/>
</dbReference>
<keyword evidence="2" id="KW-0560">Oxidoreductase</keyword>
<dbReference type="AlphaFoldDB" id="A0A6S6TYF6"/>
<protein>
    <submittedName>
        <fullName evidence="5">Short chain dehydrogenase</fullName>
    </submittedName>
</protein>
<evidence type="ECO:0000256" key="2">
    <source>
        <dbReference type="ARBA" id="ARBA00023002"/>
    </source>
</evidence>
<gene>
    <name evidence="5" type="ORF">HELGO_WM17823</name>
</gene>